<dbReference type="OrthoDB" id="7257056at2"/>
<evidence type="ECO:0000313" key="3">
    <source>
        <dbReference type="Proteomes" id="UP000195569"/>
    </source>
</evidence>
<reference evidence="2" key="1">
    <citation type="submission" date="2016-12" db="EMBL/GenBank/DDBJ databases">
        <authorList>
            <person name="Moulin L."/>
        </authorList>
    </citation>
    <scope>NUCLEOTIDE SEQUENCE [LARGE SCALE GENOMIC DNA]</scope>
    <source>
        <strain evidence="2">STM 7183</strain>
    </source>
</reference>
<dbReference type="EMBL" id="CYGY02000027">
    <property type="protein sequence ID" value="SIT41242.1"/>
    <property type="molecule type" value="Genomic_DNA"/>
</dbReference>
<feature type="domain" description="RES" evidence="1">
    <location>
        <begin position="42"/>
        <end position="185"/>
    </location>
</feature>
<organism evidence="2 3">
    <name type="scientific">Paraburkholderia piptadeniae</name>
    <dbReference type="NCBI Taxonomy" id="1701573"/>
    <lineage>
        <taxon>Bacteria</taxon>
        <taxon>Pseudomonadati</taxon>
        <taxon>Pseudomonadota</taxon>
        <taxon>Betaproteobacteria</taxon>
        <taxon>Burkholderiales</taxon>
        <taxon>Burkholderiaceae</taxon>
        <taxon>Paraburkholderia</taxon>
    </lineage>
</organism>
<dbReference type="SMART" id="SM00953">
    <property type="entry name" value="RES"/>
    <property type="match status" value="1"/>
</dbReference>
<dbReference type="RefSeq" id="WP_087734845.1">
    <property type="nucleotide sequence ID" value="NZ_CYGY02000027.1"/>
</dbReference>
<keyword evidence="3" id="KW-1185">Reference proteome</keyword>
<proteinExistence type="predicted"/>
<dbReference type="Proteomes" id="UP000195569">
    <property type="component" value="Unassembled WGS sequence"/>
</dbReference>
<gene>
    <name evidence="2" type="ORF">BN2476_270043</name>
</gene>
<dbReference type="Pfam" id="PF08808">
    <property type="entry name" value="RES"/>
    <property type="match status" value="1"/>
</dbReference>
<comment type="caution">
    <text evidence="2">The sequence shown here is derived from an EMBL/GenBank/DDBJ whole genome shotgun (WGS) entry which is preliminary data.</text>
</comment>
<evidence type="ECO:0000313" key="2">
    <source>
        <dbReference type="EMBL" id="SIT41242.1"/>
    </source>
</evidence>
<evidence type="ECO:0000259" key="1">
    <source>
        <dbReference type="SMART" id="SM00953"/>
    </source>
</evidence>
<protein>
    <recommendedName>
        <fullName evidence="1">RES domain-containing protein</fullName>
    </recommendedName>
</protein>
<accession>A0A1N7S1J6</accession>
<name>A0A1N7S1J6_9BURK</name>
<dbReference type="AlphaFoldDB" id="A0A1N7S1J6"/>
<dbReference type="InterPro" id="IPR014914">
    <property type="entry name" value="RES_dom"/>
</dbReference>
<sequence length="215" mass="24277">MTWVPAPREIEEFVLEEITREDVQEWYHVYSVDPHPNTASGFARGWGDTRFAPLEQPDATPVHTYYAASTFNCAIMESVFHDVPLNPAGSFDLDKLDSYRIARIAFDDPIHCVSFHSPYLPALGLDRHRLIESLPAFYAQTRQWAQAAFDQRPEAQGIAYGSRRHDAGRCIMLFGQRMPGYPDKPFNVIEQVSLAELPARSRVVKLAASLKIGIA</sequence>